<protein>
    <submittedName>
        <fullName evidence="1">Uncharacterized protein</fullName>
    </submittedName>
</protein>
<name>A0A0E3V955_9BACT</name>
<proteinExistence type="predicted"/>
<dbReference type="EMBL" id="CP010429">
    <property type="protein sequence ID" value="AKD56846.1"/>
    <property type="molecule type" value="Genomic_DNA"/>
</dbReference>
<dbReference type="KEGG" id="srd:SD10_20000"/>
<dbReference type="STRING" id="1379870.SD10_20000"/>
<accession>A0A0E3V955</accession>
<reference evidence="1 2" key="1">
    <citation type="journal article" date="2014" name="Curr. Microbiol.">
        <title>Spirosoma radiotolerans sp. nov., a gamma-radiation-resistant bacterium isolated from gamma ray-irradiated soil.</title>
        <authorList>
            <person name="Lee J.J."/>
            <person name="Srinivasan S."/>
            <person name="Lim S."/>
            <person name="Joe M."/>
            <person name="Im S."/>
            <person name="Bae S.I."/>
            <person name="Park K.R."/>
            <person name="Han J.H."/>
            <person name="Park S.H."/>
            <person name="Joo B.M."/>
            <person name="Park S.J."/>
            <person name="Kim M.K."/>
        </authorList>
    </citation>
    <scope>NUCLEOTIDE SEQUENCE [LARGE SCALE GENOMIC DNA]</scope>
    <source>
        <strain evidence="1 2">DG5A</strain>
    </source>
</reference>
<keyword evidence="2" id="KW-1185">Reference proteome</keyword>
<evidence type="ECO:0000313" key="2">
    <source>
        <dbReference type="Proteomes" id="UP000033054"/>
    </source>
</evidence>
<dbReference type="Proteomes" id="UP000033054">
    <property type="component" value="Chromosome"/>
</dbReference>
<gene>
    <name evidence="1" type="ORF">SD10_20000</name>
</gene>
<dbReference type="AlphaFoldDB" id="A0A0E3V955"/>
<organism evidence="1 2">
    <name type="scientific">Spirosoma radiotolerans</name>
    <dbReference type="NCBI Taxonomy" id="1379870"/>
    <lineage>
        <taxon>Bacteria</taxon>
        <taxon>Pseudomonadati</taxon>
        <taxon>Bacteroidota</taxon>
        <taxon>Cytophagia</taxon>
        <taxon>Cytophagales</taxon>
        <taxon>Cytophagaceae</taxon>
        <taxon>Spirosoma</taxon>
    </lineage>
</organism>
<evidence type="ECO:0000313" key="1">
    <source>
        <dbReference type="EMBL" id="AKD56846.1"/>
    </source>
</evidence>
<sequence>MFRVHPCGRRVGLEVVWSRSDQANDQLDRYAANTYFKITSSTNIQSLWDYSATWINIYLCSGWGESLDPYLEVMRFDRVTSLYFMLNRTNTDISGLNAIFT</sequence>
<dbReference type="HOGENOM" id="CLU_2289904_0_0_10"/>